<dbReference type="PANTHER" id="PTHR47577">
    <property type="entry name" value="THAP DOMAIN-CONTAINING PROTEIN 6"/>
    <property type="match status" value="1"/>
</dbReference>
<dbReference type="PANTHER" id="PTHR47577:SF2">
    <property type="entry name" value="THAP DOMAIN CONTAINING 9"/>
    <property type="match status" value="1"/>
</dbReference>
<dbReference type="OrthoDB" id="6929129at2759"/>
<accession>A0A821XS60</accession>
<dbReference type="Proteomes" id="UP000663880">
    <property type="component" value="Unassembled WGS sequence"/>
</dbReference>
<dbReference type="EMBL" id="CAJOBZ010000070">
    <property type="protein sequence ID" value="CAF4946319.1"/>
    <property type="molecule type" value="Genomic_DNA"/>
</dbReference>
<comment type="caution">
    <text evidence="2">The sequence shown here is derived from an EMBL/GenBank/DDBJ whole genome shotgun (WGS) entry which is preliminary data.</text>
</comment>
<reference evidence="2" key="1">
    <citation type="submission" date="2021-02" db="EMBL/GenBank/DDBJ databases">
        <authorList>
            <person name="Steward A R."/>
        </authorList>
    </citation>
    <scope>NUCLEOTIDE SEQUENCE</scope>
</reference>
<protein>
    <recommendedName>
        <fullName evidence="1">Transposable element P transposase-like RNase H C-terminal domain-containing protein</fullName>
    </recommendedName>
</protein>
<gene>
    <name evidence="2" type="ORF">PMACD_LOCUS15204</name>
</gene>
<dbReference type="AlphaFoldDB" id="A0A821XS60"/>
<keyword evidence="3" id="KW-1185">Reference proteome</keyword>
<dbReference type="Pfam" id="PF21789">
    <property type="entry name" value="TNP-like_RNaseH_C"/>
    <property type="match status" value="1"/>
</dbReference>
<feature type="domain" description="Transposable element P transposase-like RNase H C-terminal" evidence="1">
    <location>
        <begin position="37"/>
        <end position="71"/>
    </location>
</feature>
<proteinExistence type="predicted"/>
<evidence type="ECO:0000313" key="2">
    <source>
        <dbReference type="EMBL" id="CAF4946319.1"/>
    </source>
</evidence>
<name>A0A821XS60_9NEOP</name>
<dbReference type="InterPro" id="IPR048367">
    <property type="entry name" value="TNP-like_RNaseH_C"/>
</dbReference>
<organism evidence="2 3">
    <name type="scientific">Pieris macdunnoughi</name>
    <dbReference type="NCBI Taxonomy" id="345717"/>
    <lineage>
        <taxon>Eukaryota</taxon>
        <taxon>Metazoa</taxon>
        <taxon>Ecdysozoa</taxon>
        <taxon>Arthropoda</taxon>
        <taxon>Hexapoda</taxon>
        <taxon>Insecta</taxon>
        <taxon>Pterygota</taxon>
        <taxon>Neoptera</taxon>
        <taxon>Endopterygota</taxon>
        <taxon>Lepidoptera</taxon>
        <taxon>Glossata</taxon>
        <taxon>Ditrysia</taxon>
        <taxon>Papilionoidea</taxon>
        <taxon>Pieridae</taxon>
        <taxon>Pierinae</taxon>
        <taxon>Pieris</taxon>
    </lineage>
</organism>
<evidence type="ECO:0000313" key="3">
    <source>
        <dbReference type="Proteomes" id="UP000663880"/>
    </source>
</evidence>
<sequence length="222" mass="25927">MQNGISWVLIDIQSLKYLYRELVQQNKVMNYSYMSTYRFSQDHLELFFGLIRQHGGRNNNPTTEQFRGIYKKHCHLELRNSFTGNCLPIDNFSILGCSSALEKINMTTSGLCNTESDPTTKASQSAEDEQFEINSDILPSVLDEENGNKRFVKANCRIHFRNVFNNLNDHSLEQPATWNHKVLLIKSVIKYYADVRLHYLHKNVNKITKRQKYNKLILFQGE</sequence>
<evidence type="ECO:0000259" key="1">
    <source>
        <dbReference type="Pfam" id="PF21789"/>
    </source>
</evidence>